<dbReference type="AlphaFoldDB" id="A0AAV4PZG4"/>
<proteinExistence type="predicted"/>
<gene>
    <name evidence="1" type="ORF">CDAR_608111</name>
</gene>
<reference evidence="1 2" key="1">
    <citation type="submission" date="2021-06" db="EMBL/GenBank/DDBJ databases">
        <title>Caerostris darwini draft genome.</title>
        <authorList>
            <person name="Kono N."/>
            <person name="Arakawa K."/>
        </authorList>
    </citation>
    <scope>NUCLEOTIDE SEQUENCE [LARGE SCALE GENOMIC DNA]</scope>
</reference>
<protein>
    <submittedName>
        <fullName evidence="1">Uncharacterized protein</fullName>
    </submittedName>
</protein>
<evidence type="ECO:0000313" key="2">
    <source>
        <dbReference type="Proteomes" id="UP001054837"/>
    </source>
</evidence>
<dbReference type="EMBL" id="BPLQ01003747">
    <property type="protein sequence ID" value="GIY02803.1"/>
    <property type="molecule type" value="Genomic_DNA"/>
</dbReference>
<organism evidence="1 2">
    <name type="scientific">Caerostris darwini</name>
    <dbReference type="NCBI Taxonomy" id="1538125"/>
    <lineage>
        <taxon>Eukaryota</taxon>
        <taxon>Metazoa</taxon>
        <taxon>Ecdysozoa</taxon>
        <taxon>Arthropoda</taxon>
        <taxon>Chelicerata</taxon>
        <taxon>Arachnida</taxon>
        <taxon>Araneae</taxon>
        <taxon>Araneomorphae</taxon>
        <taxon>Entelegynae</taxon>
        <taxon>Araneoidea</taxon>
        <taxon>Araneidae</taxon>
        <taxon>Caerostris</taxon>
    </lineage>
</organism>
<comment type="caution">
    <text evidence="1">The sequence shown here is derived from an EMBL/GenBank/DDBJ whole genome shotgun (WGS) entry which is preliminary data.</text>
</comment>
<evidence type="ECO:0000313" key="1">
    <source>
        <dbReference type="EMBL" id="GIY02803.1"/>
    </source>
</evidence>
<dbReference type="Proteomes" id="UP001054837">
    <property type="component" value="Unassembled WGS sequence"/>
</dbReference>
<accession>A0AAV4PZG4</accession>
<sequence>MRREDNSSPKNLSPTANRECNMLTRVPVYHAKNINSPVESIPNPLCGPHVEAAGPHTRLCKAVFRPFHPFVAQGKKEDMQSRIKISLCSPSDSHCHLEGICNGKRGGLLTFRVHCITVC</sequence>
<name>A0AAV4PZG4_9ARAC</name>
<keyword evidence="2" id="KW-1185">Reference proteome</keyword>